<dbReference type="PROSITE" id="PS51257">
    <property type="entry name" value="PROKAR_LIPOPROTEIN"/>
    <property type="match status" value="1"/>
</dbReference>
<dbReference type="PANTHER" id="PTHR11967:SF2">
    <property type="entry name" value="ALPHA-1-ACID GLYCOPROTEIN 1"/>
    <property type="match status" value="1"/>
</dbReference>
<dbReference type="OMA" id="AQTECLK"/>
<keyword evidence="2" id="KW-0964">Secreted</keyword>
<dbReference type="AlphaFoldDB" id="H3CEP8"/>
<dbReference type="Proteomes" id="UP000007303">
    <property type="component" value="Unassembled WGS sequence"/>
</dbReference>
<feature type="signal peptide" evidence="5">
    <location>
        <begin position="1"/>
        <end position="20"/>
    </location>
</feature>
<dbReference type="Gene3D" id="2.40.128.20">
    <property type="match status" value="1"/>
</dbReference>
<keyword evidence="3 5" id="KW-0732">Signal</keyword>
<dbReference type="Pfam" id="PF11032">
    <property type="entry name" value="ApoM"/>
    <property type="match status" value="1"/>
</dbReference>
<feature type="chain" id="PRO_5003581706" evidence="5">
    <location>
        <begin position="21"/>
        <end position="239"/>
    </location>
</feature>
<evidence type="ECO:0000256" key="3">
    <source>
        <dbReference type="ARBA" id="ARBA00022729"/>
    </source>
</evidence>
<evidence type="ECO:0000256" key="4">
    <source>
        <dbReference type="ARBA" id="ARBA00023180"/>
    </source>
</evidence>
<dbReference type="GO" id="GO:0005576">
    <property type="term" value="C:extracellular region"/>
    <property type="evidence" value="ECO:0007669"/>
    <property type="project" value="UniProtKB-SubCell"/>
</dbReference>
<evidence type="ECO:0000256" key="1">
    <source>
        <dbReference type="ARBA" id="ARBA00004613"/>
    </source>
</evidence>
<dbReference type="InParanoid" id="H3CEP8"/>
<organism evidence="6 7">
    <name type="scientific">Tetraodon nigroviridis</name>
    <name type="common">Spotted green pufferfish</name>
    <name type="synonym">Chelonodon nigroviridis</name>
    <dbReference type="NCBI Taxonomy" id="99883"/>
    <lineage>
        <taxon>Eukaryota</taxon>
        <taxon>Metazoa</taxon>
        <taxon>Chordata</taxon>
        <taxon>Craniata</taxon>
        <taxon>Vertebrata</taxon>
        <taxon>Euteleostomi</taxon>
        <taxon>Actinopterygii</taxon>
        <taxon>Neopterygii</taxon>
        <taxon>Teleostei</taxon>
        <taxon>Neoteleostei</taxon>
        <taxon>Acanthomorphata</taxon>
        <taxon>Eupercaria</taxon>
        <taxon>Tetraodontiformes</taxon>
        <taxon>Tetradontoidea</taxon>
        <taxon>Tetraodontidae</taxon>
        <taxon>Tetraodon</taxon>
    </lineage>
</organism>
<evidence type="ECO:0000256" key="2">
    <source>
        <dbReference type="ARBA" id="ARBA00022525"/>
    </source>
</evidence>
<evidence type="ECO:0000313" key="6">
    <source>
        <dbReference type="Ensembl" id="ENSTNIP00000006722.1"/>
    </source>
</evidence>
<dbReference type="InterPro" id="IPR012674">
    <property type="entry name" value="Calycin"/>
</dbReference>
<reference evidence="7" key="1">
    <citation type="journal article" date="2004" name="Nature">
        <title>Genome duplication in the teleost fish Tetraodon nigroviridis reveals the early vertebrate proto-karyotype.</title>
        <authorList>
            <person name="Jaillon O."/>
            <person name="Aury J.-M."/>
            <person name="Brunet F."/>
            <person name="Petit J.-L."/>
            <person name="Stange-Thomann N."/>
            <person name="Mauceli E."/>
            <person name="Bouneau L."/>
            <person name="Fischer C."/>
            <person name="Ozouf-Costaz C."/>
            <person name="Bernot A."/>
            <person name="Nicaud S."/>
            <person name="Jaffe D."/>
            <person name="Fisher S."/>
            <person name="Lutfalla G."/>
            <person name="Dossat C."/>
            <person name="Segurens B."/>
            <person name="Dasilva C."/>
            <person name="Salanoubat M."/>
            <person name="Levy M."/>
            <person name="Boudet N."/>
            <person name="Castellano S."/>
            <person name="Anthouard V."/>
            <person name="Jubin C."/>
            <person name="Castelli V."/>
            <person name="Katinka M."/>
            <person name="Vacherie B."/>
            <person name="Biemont C."/>
            <person name="Skalli Z."/>
            <person name="Cattolico L."/>
            <person name="Poulain J."/>
            <person name="De Berardinis V."/>
            <person name="Cruaud C."/>
            <person name="Duprat S."/>
            <person name="Brottier P."/>
            <person name="Coutanceau J.-P."/>
            <person name="Gouzy J."/>
            <person name="Parra G."/>
            <person name="Lardier G."/>
            <person name="Chapple C."/>
            <person name="McKernan K.J."/>
            <person name="McEwan P."/>
            <person name="Bosak S."/>
            <person name="Kellis M."/>
            <person name="Volff J.-N."/>
            <person name="Guigo R."/>
            <person name="Zody M.C."/>
            <person name="Mesirov J."/>
            <person name="Lindblad-Toh K."/>
            <person name="Birren B."/>
            <person name="Nusbaum C."/>
            <person name="Kahn D."/>
            <person name="Robinson-Rechavi M."/>
            <person name="Laudet V."/>
            <person name="Schachter V."/>
            <person name="Quetier F."/>
            <person name="Saurin W."/>
            <person name="Scarpelli C."/>
            <person name="Wincker P."/>
            <person name="Lander E.S."/>
            <person name="Weissenbach J."/>
            <person name="Roest Crollius H."/>
        </authorList>
    </citation>
    <scope>NUCLEOTIDE SEQUENCE [LARGE SCALE GENOMIC DNA]</scope>
</reference>
<reference evidence="6" key="2">
    <citation type="submission" date="2025-08" db="UniProtKB">
        <authorList>
            <consortium name="Ensembl"/>
        </authorList>
    </citation>
    <scope>IDENTIFICATION</scope>
</reference>
<comment type="subcellular location">
    <subcellularLocation>
        <location evidence="1">Secreted</location>
    </subcellularLocation>
</comment>
<reference evidence="6" key="3">
    <citation type="submission" date="2025-09" db="UniProtKB">
        <authorList>
            <consortium name="Ensembl"/>
        </authorList>
    </citation>
    <scope>IDENTIFICATION</scope>
</reference>
<protein>
    <submittedName>
        <fullName evidence="6">Uncharacterized protein</fullName>
    </submittedName>
</protein>
<dbReference type="GeneTree" id="ENSGT00940000166223"/>
<name>H3CEP8_TETNG</name>
<sequence>MMRSICAAVAVFSLLSCGQSAPVDNCGNLTQQLEIQTRDQLLGKWIAIAESTDVPESRLMTRMFVDNSWVKVSASDENDTVEFFQVQKSLGQCFTVKYNMTLKNSTLFIVKPLRGFEVLLKTNCPDCLIIHSTYYTEKNPYHSLQFLSRRKKVSDAELEEYNKQVQCLNLPSPAVLDPQKELCGEEMLSQDTQDRDLTSVMNEMGPELFNVFESLVKKEGGVNSLIKLIHRSLVGEKEN</sequence>
<evidence type="ECO:0000313" key="7">
    <source>
        <dbReference type="Proteomes" id="UP000007303"/>
    </source>
</evidence>
<proteinExistence type="predicted"/>
<dbReference type="Ensembl" id="ENSTNIT00000006873.1">
    <property type="protein sequence ID" value="ENSTNIP00000006722.1"/>
    <property type="gene ID" value="ENSTNIG00000004105.1"/>
</dbReference>
<dbReference type="HOGENOM" id="CLU_104676_0_0_1"/>
<dbReference type="InterPro" id="IPR022734">
    <property type="entry name" value="ApoM"/>
</dbReference>
<keyword evidence="4" id="KW-0325">Glycoprotein</keyword>
<keyword evidence="7" id="KW-1185">Reference proteome</keyword>
<accession>H3CEP8</accession>
<evidence type="ECO:0000256" key="5">
    <source>
        <dbReference type="SAM" id="SignalP"/>
    </source>
</evidence>
<dbReference type="PANTHER" id="PTHR11967">
    <property type="entry name" value="ALPHA-1-ACID GLYCOPROTEIN"/>
    <property type="match status" value="1"/>
</dbReference>
<dbReference type="SUPFAM" id="SSF50814">
    <property type="entry name" value="Lipocalins"/>
    <property type="match status" value="1"/>
</dbReference>